<dbReference type="Proteomes" id="UP000001485">
    <property type="component" value="Chromosome"/>
</dbReference>
<feature type="region of interest" description="Disordered" evidence="1">
    <location>
        <begin position="36"/>
        <end position="57"/>
    </location>
</feature>
<evidence type="ECO:0000313" key="3">
    <source>
        <dbReference type="Proteomes" id="UP000001485"/>
    </source>
</evidence>
<dbReference type="KEGG" id="eic:NT01EI_3088"/>
<protein>
    <submittedName>
        <fullName evidence="2">Uncharacterized protein</fullName>
    </submittedName>
</protein>
<sequence>MQLAHSFGQDAVLLYISQNQSIGADKAVLSVTLPQNPAPHPASVSPMLSTGSIDDPM</sequence>
<evidence type="ECO:0000313" key="2">
    <source>
        <dbReference type="EMBL" id="ACR70238.1"/>
    </source>
</evidence>
<gene>
    <name evidence="2" type="ordered locus">NT01EI_3088</name>
</gene>
<organism evidence="2 3">
    <name type="scientific">Edwardsiella ictaluri (strain 93-146)</name>
    <dbReference type="NCBI Taxonomy" id="634503"/>
    <lineage>
        <taxon>Bacteria</taxon>
        <taxon>Pseudomonadati</taxon>
        <taxon>Pseudomonadota</taxon>
        <taxon>Gammaproteobacteria</taxon>
        <taxon>Enterobacterales</taxon>
        <taxon>Hafniaceae</taxon>
        <taxon>Edwardsiella</taxon>
    </lineage>
</organism>
<dbReference type="HOGENOM" id="CLU_2989424_0_0_6"/>
<feature type="compositionally biased region" description="Polar residues" evidence="1">
    <location>
        <begin position="46"/>
        <end position="57"/>
    </location>
</feature>
<accession>C5BAN1</accession>
<reference evidence="2 3" key="2">
    <citation type="journal article" date="2012" name="J. Bacteriol.">
        <title>Genome Sequence of Edwardsiella ictaluri 93-146, a Strain Associated with a Natural Channel Catfish Outbreak of Enteric Septicemia of Catfish.</title>
        <authorList>
            <person name="Williams M.L."/>
            <person name="Gillaspy A.F."/>
            <person name="Dyer D.W."/>
            <person name="Thune R.L."/>
            <person name="Waldbieser G.C."/>
            <person name="Schuster S.C."/>
            <person name="Gipson J."/>
            <person name="Zaitshik J."/>
            <person name="Landry C."/>
            <person name="Banes M.M."/>
            <person name="Lawrence M.L."/>
        </authorList>
    </citation>
    <scope>NUCLEOTIDE SEQUENCE [LARGE SCALE GENOMIC DNA]</scope>
    <source>
        <strain evidence="2 3">93-146</strain>
    </source>
</reference>
<proteinExistence type="predicted"/>
<dbReference type="AlphaFoldDB" id="C5BAN1"/>
<reference evidence="3" key="1">
    <citation type="submission" date="2009-03" db="EMBL/GenBank/DDBJ databases">
        <title>Complete genome sequence of Edwardsiella ictaluri 93-146.</title>
        <authorList>
            <person name="Williams M.L."/>
            <person name="Gillaspy A.F."/>
            <person name="Dyer D.W."/>
            <person name="Thune R.L."/>
            <person name="Waldbieser G.C."/>
            <person name="Schuster S.C."/>
            <person name="Gipson J."/>
            <person name="Zaitshik J."/>
            <person name="Landry C."/>
            <person name="Lawrence M.L."/>
        </authorList>
    </citation>
    <scope>NUCLEOTIDE SEQUENCE [LARGE SCALE GENOMIC DNA]</scope>
    <source>
        <strain evidence="3">93-146</strain>
    </source>
</reference>
<name>C5BAN1_EDWI9</name>
<dbReference type="EMBL" id="CP001600">
    <property type="protein sequence ID" value="ACR70238.1"/>
    <property type="molecule type" value="Genomic_DNA"/>
</dbReference>
<evidence type="ECO:0000256" key="1">
    <source>
        <dbReference type="SAM" id="MobiDB-lite"/>
    </source>
</evidence>